<feature type="transmembrane region" description="Helical" evidence="1">
    <location>
        <begin position="6"/>
        <end position="26"/>
    </location>
</feature>
<sequence length="83" mass="9646">MRYLIMGLLTLIFVIIFFSVGGYYTLQHPKQKRFKACYSQGGTCREEDNCEDQFKSDFLTLCVLKRKICCLSEVPIKSGEDYD</sequence>
<organism evidence="2 3">
    <name type="scientific">Drosophila madeirensis</name>
    <name type="common">Fruit fly</name>
    <dbReference type="NCBI Taxonomy" id="30013"/>
    <lineage>
        <taxon>Eukaryota</taxon>
        <taxon>Metazoa</taxon>
        <taxon>Ecdysozoa</taxon>
        <taxon>Arthropoda</taxon>
        <taxon>Hexapoda</taxon>
        <taxon>Insecta</taxon>
        <taxon>Pterygota</taxon>
        <taxon>Neoptera</taxon>
        <taxon>Endopterygota</taxon>
        <taxon>Diptera</taxon>
        <taxon>Brachycera</taxon>
        <taxon>Muscomorpha</taxon>
        <taxon>Ephydroidea</taxon>
        <taxon>Drosophilidae</taxon>
        <taxon>Drosophila</taxon>
        <taxon>Sophophora</taxon>
    </lineage>
</organism>
<evidence type="ECO:0000313" key="2">
    <source>
        <dbReference type="EMBL" id="BFF89154.1"/>
    </source>
</evidence>
<proteinExistence type="predicted"/>
<accession>A0AAU9EWA3</accession>
<dbReference type="Proteomes" id="UP001500889">
    <property type="component" value="Chromosome O"/>
</dbReference>
<evidence type="ECO:0000313" key="3">
    <source>
        <dbReference type="Proteomes" id="UP001500889"/>
    </source>
</evidence>
<evidence type="ECO:0000256" key="1">
    <source>
        <dbReference type="SAM" id="Phobius"/>
    </source>
</evidence>
<dbReference type="EMBL" id="AP029263">
    <property type="protein sequence ID" value="BFF89154.1"/>
    <property type="molecule type" value="Genomic_DNA"/>
</dbReference>
<evidence type="ECO:0008006" key="4">
    <source>
        <dbReference type="Google" id="ProtNLM"/>
    </source>
</evidence>
<keyword evidence="1" id="KW-1133">Transmembrane helix</keyword>
<gene>
    <name evidence="2" type="ORF">DMAD_07965</name>
</gene>
<keyword evidence="1" id="KW-0472">Membrane</keyword>
<keyword evidence="3" id="KW-1185">Reference proteome</keyword>
<protein>
    <recommendedName>
        <fullName evidence="4">Beta-defensin</fullName>
    </recommendedName>
</protein>
<reference evidence="2 3" key="1">
    <citation type="submission" date="2024-02" db="EMBL/GenBank/DDBJ databases">
        <title>A chromosome-level genome assembly of Drosophila madeirensis, a fruit fly species endemic to Madeira island.</title>
        <authorList>
            <person name="Tomihara K."/>
            <person name="Llopart A."/>
            <person name="Yamamoto D."/>
        </authorList>
    </citation>
    <scope>NUCLEOTIDE SEQUENCE [LARGE SCALE GENOMIC DNA]</scope>
    <source>
        <strain evidence="2 3">RF1</strain>
    </source>
</reference>
<keyword evidence="1" id="KW-0812">Transmembrane</keyword>
<name>A0AAU9EWA3_DROMD</name>
<dbReference type="AlphaFoldDB" id="A0AAU9EWA3"/>